<dbReference type="EMBL" id="LAZR01000296">
    <property type="protein sequence ID" value="KKN76413.1"/>
    <property type="molecule type" value="Genomic_DNA"/>
</dbReference>
<comment type="caution">
    <text evidence="1">The sequence shown here is derived from an EMBL/GenBank/DDBJ whole genome shotgun (WGS) entry which is preliminary data.</text>
</comment>
<name>A0A0F9WDV7_9ZZZZ</name>
<proteinExistence type="predicted"/>
<dbReference type="AlphaFoldDB" id="A0A0F9WDV7"/>
<reference evidence="1" key="1">
    <citation type="journal article" date="2015" name="Nature">
        <title>Complex archaea that bridge the gap between prokaryotes and eukaryotes.</title>
        <authorList>
            <person name="Spang A."/>
            <person name="Saw J.H."/>
            <person name="Jorgensen S.L."/>
            <person name="Zaremba-Niedzwiedzka K."/>
            <person name="Martijn J."/>
            <person name="Lind A.E."/>
            <person name="van Eijk R."/>
            <person name="Schleper C."/>
            <person name="Guy L."/>
            <person name="Ettema T.J."/>
        </authorList>
    </citation>
    <scope>NUCLEOTIDE SEQUENCE</scope>
</reference>
<sequence>MKVYLSDANHLFRKLNLVTLDDAQGTYDIMYCENCGIKGKCRDLHSIEIDGRSKIKALRCTQSKEEFDKQTAINKYNNDSKESDIQCPKCKKNVRILDEWMEEGQTEITAVTAVCPCGFDGLIHLTNPL</sequence>
<accession>A0A0F9WDV7</accession>
<gene>
    <name evidence="1" type="ORF">LCGC14_0370990</name>
</gene>
<organism evidence="1">
    <name type="scientific">marine sediment metagenome</name>
    <dbReference type="NCBI Taxonomy" id="412755"/>
    <lineage>
        <taxon>unclassified sequences</taxon>
        <taxon>metagenomes</taxon>
        <taxon>ecological metagenomes</taxon>
    </lineage>
</organism>
<evidence type="ECO:0000313" key="1">
    <source>
        <dbReference type="EMBL" id="KKN76413.1"/>
    </source>
</evidence>
<protein>
    <submittedName>
        <fullName evidence="1">Uncharacterized protein</fullName>
    </submittedName>
</protein>